<protein>
    <submittedName>
        <fullName evidence="2">Uncharacterized protein</fullName>
    </submittedName>
</protein>
<sequence length="74" mass="7777">MDRKGKGTASTQKGKEKIRAPPTRASPRLAAQRASLSPTSKVTIPPSRASPRLAALKAPTVSTFSALAFLCNQT</sequence>
<evidence type="ECO:0000313" key="2">
    <source>
        <dbReference type="EMBL" id="MED6178313.1"/>
    </source>
</evidence>
<dbReference type="Proteomes" id="UP001341840">
    <property type="component" value="Unassembled WGS sequence"/>
</dbReference>
<proteinExistence type="predicted"/>
<keyword evidence="3" id="KW-1185">Reference proteome</keyword>
<evidence type="ECO:0000256" key="1">
    <source>
        <dbReference type="SAM" id="MobiDB-lite"/>
    </source>
</evidence>
<organism evidence="2 3">
    <name type="scientific">Stylosanthes scabra</name>
    <dbReference type="NCBI Taxonomy" id="79078"/>
    <lineage>
        <taxon>Eukaryota</taxon>
        <taxon>Viridiplantae</taxon>
        <taxon>Streptophyta</taxon>
        <taxon>Embryophyta</taxon>
        <taxon>Tracheophyta</taxon>
        <taxon>Spermatophyta</taxon>
        <taxon>Magnoliopsida</taxon>
        <taxon>eudicotyledons</taxon>
        <taxon>Gunneridae</taxon>
        <taxon>Pentapetalae</taxon>
        <taxon>rosids</taxon>
        <taxon>fabids</taxon>
        <taxon>Fabales</taxon>
        <taxon>Fabaceae</taxon>
        <taxon>Papilionoideae</taxon>
        <taxon>50 kb inversion clade</taxon>
        <taxon>dalbergioids sensu lato</taxon>
        <taxon>Dalbergieae</taxon>
        <taxon>Pterocarpus clade</taxon>
        <taxon>Stylosanthes</taxon>
    </lineage>
</organism>
<reference evidence="2 3" key="1">
    <citation type="journal article" date="2023" name="Plants (Basel)">
        <title>Bridging the Gap: Combining Genomics and Transcriptomics Approaches to Understand Stylosanthes scabra, an Orphan Legume from the Brazilian Caatinga.</title>
        <authorList>
            <person name="Ferreira-Neto J.R.C."/>
            <person name="da Silva M.D."/>
            <person name="Binneck E."/>
            <person name="de Melo N.F."/>
            <person name="da Silva R.H."/>
            <person name="de Melo A.L.T.M."/>
            <person name="Pandolfi V."/>
            <person name="Bustamante F.O."/>
            <person name="Brasileiro-Vidal A.C."/>
            <person name="Benko-Iseppon A.M."/>
        </authorList>
    </citation>
    <scope>NUCLEOTIDE SEQUENCE [LARGE SCALE GENOMIC DNA]</scope>
    <source>
        <tissue evidence="2">Leaves</tissue>
    </source>
</reference>
<name>A0ABU6W212_9FABA</name>
<gene>
    <name evidence="2" type="ORF">PIB30_106374</name>
</gene>
<dbReference type="EMBL" id="JASCZI010155216">
    <property type="protein sequence ID" value="MED6178313.1"/>
    <property type="molecule type" value="Genomic_DNA"/>
</dbReference>
<accession>A0ABU6W212</accession>
<evidence type="ECO:0000313" key="3">
    <source>
        <dbReference type="Proteomes" id="UP001341840"/>
    </source>
</evidence>
<comment type="caution">
    <text evidence="2">The sequence shown here is derived from an EMBL/GenBank/DDBJ whole genome shotgun (WGS) entry which is preliminary data.</text>
</comment>
<feature type="region of interest" description="Disordered" evidence="1">
    <location>
        <begin position="1"/>
        <end position="47"/>
    </location>
</feature>